<comment type="subcellular location">
    <subcellularLocation>
        <location evidence="1">Nucleus</location>
    </subcellularLocation>
</comment>
<feature type="compositionally biased region" description="Basic and acidic residues" evidence="8">
    <location>
        <begin position="138"/>
        <end position="150"/>
    </location>
</feature>
<keyword evidence="4" id="KW-0862">Zinc</keyword>
<dbReference type="InterPro" id="IPR013087">
    <property type="entry name" value="Znf_C2H2_type"/>
</dbReference>
<protein>
    <recommendedName>
        <fullName evidence="9">C2H2-type domain-containing protein</fullName>
    </recommendedName>
</protein>
<keyword evidence="5 7" id="KW-0175">Coiled coil</keyword>
<evidence type="ECO:0000313" key="11">
    <source>
        <dbReference type="Proteomes" id="UP001370490"/>
    </source>
</evidence>
<dbReference type="EMBL" id="JBAMMX010000006">
    <property type="protein sequence ID" value="KAK6938911.1"/>
    <property type="molecule type" value="Genomic_DNA"/>
</dbReference>
<dbReference type="GO" id="GO:0005681">
    <property type="term" value="C:spliceosomal complex"/>
    <property type="evidence" value="ECO:0007669"/>
    <property type="project" value="InterPro"/>
</dbReference>
<evidence type="ECO:0000256" key="5">
    <source>
        <dbReference type="ARBA" id="ARBA00023054"/>
    </source>
</evidence>
<feature type="domain" description="C2H2-type" evidence="9">
    <location>
        <begin position="39"/>
        <end position="62"/>
    </location>
</feature>
<evidence type="ECO:0000256" key="4">
    <source>
        <dbReference type="ARBA" id="ARBA00022833"/>
    </source>
</evidence>
<evidence type="ECO:0000256" key="2">
    <source>
        <dbReference type="ARBA" id="ARBA00022723"/>
    </source>
</evidence>
<keyword evidence="6" id="KW-0539">Nucleus</keyword>
<dbReference type="Proteomes" id="UP001370490">
    <property type="component" value="Unassembled WGS sequence"/>
</dbReference>
<feature type="region of interest" description="Disordered" evidence="8">
    <location>
        <begin position="308"/>
        <end position="350"/>
    </location>
</feature>
<dbReference type="PANTHER" id="PTHR13278:SF0">
    <property type="entry name" value="ZINC FINGER PROTEIN 830"/>
    <property type="match status" value="1"/>
</dbReference>
<dbReference type="SUPFAM" id="SSF57667">
    <property type="entry name" value="beta-beta-alpha zinc fingers"/>
    <property type="match status" value="1"/>
</dbReference>
<evidence type="ECO:0000259" key="9">
    <source>
        <dbReference type="Pfam" id="PF12874"/>
    </source>
</evidence>
<keyword evidence="11" id="KW-1185">Reference proteome</keyword>
<keyword evidence="3" id="KW-0863">Zinc-finger</keyword>
<sequence>ICAMDAEVRKKAFRAKLAQKSEKRIDSPLVRYNEFDQPVCRVCNVTLKSESLWPAHQASRKHHEAIDNVKANAGNTSRVTSAKPEPPNVLNKSKPGHSSGKTSLEGRHSSSILPADFFDNQDQKRQRTGGTAQSQNVEHPDSKIRAESVRHGNQPAKEPTHGSRKPIDSEVKQVKGVLPENFFDEESNGLSKANMEDNEIHPFREPTQKSKKIDGPETKQVKGVLPEGFFDNKDADLRARGIEPVKLDAKDEYKEFEKLIQEDLQEVDDRLEEEEIDAAEMIEEEESLEQKICRERVELWKKKMELKAARSVSHSTGPQVNGKESSHEELSSDDNDDNENFAVDWRAQHL</sequence>
<evidence type="ECO:0000256" key="1">
    <source>
        <dbReference type="ARBA" id="ARBA00004123"/>
    </source>
</evidence>
<evidence type="ECO:0000313" key="10">
    <source>
        <dbReference type="EMBL" id="KAK6938911.1"/>
    </source>
</evidence>
<feature type="region of interest" description="Disordered" evidence="8">
    <location>
        <begin position="71"/>
        <end position="169"/>
    </location>
</feature>
<dbReference type="Pfam" id="PF12874">
    <property type="entry name" value="zf-met"/>
    <property type="match status" value="1"/>
</dbReference>
<feature type="coiled-coil region" evidence="7">
    <location>
        <begin position="246"/>
        <end position="291"/>
    </location>
</feature>
<feature type="region of interest" description="Disordered" evidence="8">
    <location>
        <begin position="192"/>
        <end position="223"/>
    </location>
</feature>
<dbReference type="GO" id="GO:0033314">
    <property type="term" value="P:mitotic DNA replication checkpoint signaling"/>
    <property type="evidence" value="ECO:0007669"/>
    <property type="project" value="TreeGrafter"/>
</dbReference>
<comment type="caution">
    <text evidence="10">The sequence shown here is derived from an EMBL/GenBank/DDBJ whole genome shotgun (WGS) entry which is preliminary data.</text>
</comment>
<proteinExistence type="predicted"/>
<gene>
    <name evidence="10" type="ORF">RJ641_032419</name>
</gene>
<dbReference type="GO" id="GO:0044773">
    <property type="term" value="P:mitotic DNA damage checkpoint signaling"/>
    <property type="evidence" value="ECO:0007669"/>
    <property type="project" value="TreeGrafter"/>
</dbReference>
<keyword evidence="2" id="KW-0479">Metal-binding</keyword>
<reference evidence="10 11" key="1">
    <citation type="submission" date="2023-12" db="EMBL/GenBank/DDBJ databases">
        <title>A high-quality genome assembly for Dillenia turbinata (Dilleniales).</title>
        <authorList>
            <person name="Chanderbali A."/>
        </authorList>
    </citation>
    <scope>NUCLEOTIDE SEQUENCE [LARGE SCALE GENOMIC DNA]</scope>
    <source>
        <strain evidence="10">LSX21</strain>
        <tissue evidence="10">Leaf</tissue>
    </source>
</reference>
<dbReference type="AlphaFoldDB" id="A0AAN8ZI90"/>
<dbReference type="Gene3D" id="3.30.160.60">
    <property type="entry name" value="Classic Zinc Finger"/>
    <property type="match status" value="1"/>
</dbReference>
<feature type="compositionally biased region" description="Polar residues" evidence="8">
    <location>
        <begin position="312"/>
        <end position="323"/>
    </location>
</feature>
<evidence type="ECO:0000256" key="6">
    <source>
        <dbReference type="ARBA" id="ARBA00023242"/>
    </source>
</evidence>
<evidence type="ECO:0000256" key="3">
    <source>
        <dbReference type="ARBA" id="ARBA00022771"/>
    </source>
</evidence>
<dbReference type="GO" id="GO:0003676">
    <property type="term" value="F:nucleic acid binding"/>
    <property type="evidence" value="ECO:0007669"/>
    <property type="project" value="InterPro"/>
</dbReference>
<evidence type="ECO:0000256" key="7">
    <source>
        <dbReference type="SAM" id="Coils"/>
    </source>
</evidence>
<name>A0AAN8ZI90_9MAGN</name>
<accession>A0AAN8ZI90</accession>
<evidence type="ECO:0000256" key="8">
    <source>
        <dbReference type="SAM" id="MobiDB-lite"/>
    </source>
</evidence>
<feature type="compositionally biased region" description="Basic and acidic residues" evidence="8">
    <location>
        <begin position="194"/>
        <end position="220"/>
    </location>
</feature>
<dbReference type="GO" id="GO:0008270">
    <property type="term" value="F:zinc ion binding"/>
    <property type="evidence" value="ECO:0007669"/>
    <property type="project" value="UniProtKB-KW"/>
</dbReference>
<dbReference type="InterPro" id="IPR036236">
    <property type="entry name" value="Znf_C2H2_sf"/>
</dbReference>
<organism evidence="10 11">
    <name type="scientific">Dillenia turbinata</name>
    <dbReference type="NCBI Taxonomy" id="194707"/>
    <lineage>
        <taxon>Eukaryota</taxon>
        <taxon>Viridiplantae</taxon>
        <taxon>Streptophyta</taxon>
        <taxon>Embryophyta</taxon>
        <taxon>Tracheophyta</taxon>
        <taxon>Spermatophyta</taxon>
        <taxon>Magnoliopsida</taxon>
        <taxon>eudicotyledons</taxon>
        <taxon>Gunneridae</taxon>
        <taxon>Pentapetalae</taxon>
        <taxon>Dilleniales</taxon>
        <taxon>Dilleniaceae</taxon>
        <taxon>Dillenia</taxon>
    </lineage>
</organism>
<feature type="compositionally biased region" description="Polar residues" evidence="8">
    <location>
        <begin position="128"/>
        <end position="137"/>
    </location>
</feature>
<dbReference type="PANTHER" id="PTHR13278">
    <property type="entry name" value="ZINC FINGER PROTEIN 830"/>
    <property type="match status" value="1"/>
</dbReference>
<feature type="non-terminal residue" evidence="10">
    <location>
        <position position="1"/>
    </location>
</feature>
<feature type="compositionally biased region" description="Basic and acidic residues" evidence="8">
    <location>
        <begin position="158"/>
        <end position="169"/>
    </location>
</feature>
<dbReference type="GO" id="GO:0033260">
    <property type="term" value="P:nuclear DNA replication"/>
    <property type="evidence" value="ECO:0007669"/>
    <property type="project" value="TreeGrafter"/>
</dbReference>
<dbReference type="InterPro" id="IPR040050">
    <property type="entry name" value="ZNF830-like"/>
</dbReference>